<organism evidence="1">
    <name type="scientific">Schizaphis graminum</name>
    <name type="common">Green bug aphid</name>
    <dbReference type="NCBI Taxonomy" id="13262"/>
    <lineage>
        <taxon>Eukaryota</taxon>
        <taxon>Metazoa</taxon>
        <taxon>Ecdysozoa</taxon>
        <taxon>Arthropoda</taxon>
        <taxon>Hexapoda</taxon>
        <taxon>Insecta</taxon>
        <taxon>Pterygota</taxon>
        <taxon>Neoptera</taxon>
        <taxon>Paraneoptera</taxon>
        <taxon>Hemiptera</taxon>
        <taxon>Sternorrhyncha</taxon>
        <taxon>Aphidomorpha</taxon>
        <taxon>Aphidoidea</taxon>
        <taxon>Aphididae</taxon>
        <taxon>Aphidini</taxon>
        <taxon>Schizaphis</taxon>
    </lineage>
</organism>
<dbReference type="EMBL" id="GGMR01010707">
    <property type="protein sequence ID" value="MBY23326.1"/>
    <property type="molecule type" value="Transcribed_RNA"/>
</dbReference>
<gene>
    <name evidence="1" type="ORF">g.162850</name>
</gene>
<name>A0A2S2P362_SCHGA</name>
<protein>
    <submittedName>
        <fullName evidence="1">Uncharacterized protein</fullName>
    </submittedName>
</protein>
<sequence length="100" mass="11746">MVENVGDLHNFIQFKLLASDGIKKCQNINNEERNGQIIILDKYNSRDVSIIMNSLKTFNYLRMNNKENLNNLDIFFKNIKNNKEVHNKALAMFNSRLNNK</sequence>
<reference evidence="1" key="1">
    <citation type="submission" date="2018-04" db="EMBL/GenBank/DDBJ databases">
        <title>Transcriptome of Schizaphis graminum biotype I.</title>
        <authorList>
            <person name="Scully E.D."/>
            <person name="Geib S.M."/>
            <person name="Palmer N.A."/>
            <person name="Koch K."/>
            <person name="Bradshaw J."/>
            <person name="Heng-Moss T."/>
            <person name="Sarath G."/>
        </authorList>
    </citation>
    <scope>NUCLEOTIDE SEQUENCE</scope>
</reference>
<accession>A0A2S2P362</accession>
<evidence type="ECO:0000313" key="1">
    <source>
        <dbReference type="EMBL" id="MBY23326.1"/>
    </source>
</evidence>
<dbReference type="AlphaFoldDB" id="A0A2S2P362"/>
<proteinExistence type="predicted"/>